<organism evidence="1">
    <name type="scientific">Panicum hallii</name>
    <dbReference type="NCBI Taxonomy" id="206008"/>
    <lineage>
        <taxon>Eukaryota</taxon>
        <taxon>Viridiplantae</taxon>
        <taxon>Streptophyta</taxon>
        <taxon>Embryophyta</taxon>
        <taxon>Tracheophyta</taxon>
        <taxon>Spermatophyta</taxon>
        <taxon>Magnoliopsida</taxon>
        <taxon>Liliopsida</taxon>
        <taxon>Poales</taxon>
        <taxon>Poaceae</taxon>
        <taxon>PACMAD clade</taxon>
        <taxon>Panicoideae</taxon>
        <taxon>Panicodae</taxon>
        <taxon>Paniceae</taxon>
        <taxon>Panicinae</taxon>
        <taxon>Panicum</taxon>
        <taxon>Panicum sect. Panicum</taxon>
    </lineage>
</organism>
<dbReference type="AlphaFoldDB" id="A0A2T8I6Z0"/>
<dbReference type="Proteomes" id="UP000243499">
    <property type="component" value="Chromosome 8"/>
</dbReference>
<accession>A0A2T8I6Z0</accession>
<sequence length="68" mass="7809">MDGCHASQVRSRLPRPLPLNYACRQSCFHRQTTTQSLRLTFKVKFDPSLRAHPHGPPLHISLLLVVMF</sequence>
<reference evidence="1" key="1">
    <citation type="submission" date="2018-04" db="EMBL/GenBank/DDBJ databases">
        <title>WGS assembly of Panicum hallii.</title>
        <authorList>
            <person name="Lovell J."/>
            <person name="Jenkins J."/>
            <person name="Lowry D."/>
            <person name="Mamidi S."/>
            <person name="Sreedasyam A."/>
            <person name="Weng X."/>
            <person name="Barry K."/>
            <person name="Bonette J."/>
            <person name="Campitelli B."/>
            <person name="Daum C."/>
            <person name="Gordon S."/>
            <person name="Gould B."/>
            <person name="Lipzen A."/>
            <person name="Macqueen A."/>
            <person name="Palacio-Mejia J."/>
            <person name="Plott C."/>
            <person name="Shakirov E."/>
            <person name="Shu S."/>
            <person name="Yoshinaga Y."/>
            <person name="Zane M."/>
            <person name="Rokhsar D."/>
            <person name="Grimwood J."/>
            <person name="Schmutz J."/>
            <person name="Juenger T."/>
        </authorList>
    </citation>
    <scope>NUCLEOTIDE SEQUENCE [LARGE SCALE GENOMIC DNA]</scope>
    <source>
        <strain evidence="1">FIL2</strain>
    </source>
</reference>
<dbReference type="Gramene" id="PVH33429">
    <property type="protein sequence ID" value="PVH33429"/>
    <property type="gene ID" value="PAHAL_8G002900"/>
</dbReference>
<name>A0A2T8I6Z0_9POAL</name>
<protein>
    <submittedName>
        <fullName evidence="1">Uncharacterized protein</fullName>
    </submittedName>
</protein>
<evidence type="ECO:0000313" key="1">
    <source>
        <dbReference type="EMBL" id="PVH33429.1"/>
    </source>
</evidence>
<proteinExistence type="predicted"/>
<dbReference type="EMBL" id="CM008053">
    <property type="protein sequence ID" value="PVH33429.1"/>
    <property type="molecule type" value="Genomic_DNA"/>
</dbReference>
<gene>
    <name evidence="1" type="ORF">PAHAL_8G002900</name>
</gene>